<reference evidence="3" key="1">
    <citation type="journal article" date="2011" name="BMC Genomics">
        <title>Mycoplasma mycoides, from "mycoides Small Colony" to "capri". A microevolutionary perspective.</title>
        <authorList>
            <person name="Thiaucourt F."/>
            <person name="Manso-Silvan L."/>
            <person name="Salah W."/>
            <person name="Barbe V."/>
            <person name="Berger A."/>
            <person name="Jacob D."/>
            <person name="Breton M."/>
            <person name="Dupuy V."/>
            <person name="Lomenech A.M."/>
            <person name="Blanchard A."/>
            <person name="Sirand-Pugnet P."/>
        </authorList>
    </citation>
    <scope>NUCLEOTIDE SEQUENCE [LARGE SCALE GENOMIC DNA]</scope>
    <source>
        <strain evidence="3">95010</strain>
    </source>
</reference>
<sequence length="129" mass="14993">MLFKVLSFILVSSSALLVVSCSNKNPNNSIKEIIKKELTIEQKQTINDIFVSQQDAFATFHTYKDVLDQLKVFLSKKNLNEVILFDENQKDKHLVLDDNANKNFVKIRVFGNVFEFKPKTVKEYVETKY</sequence>
<dbReference type="KEGG" id="mml:MLC_7040"/>
<evidence type="ECO:0000256" key="1">
    <source>
        <dbReference type="SAM" id="SignalP"/>
    </source>
</evidence>
<feature type="chain" id="PRO_5003317641" description="Lipoprotein" evidence="1">
    <location>
        <begin position="18"/>
        <end position="129"/>
    </location>
</feature>
<dbReference type="RefSeq" id="WP_013729805.1">
    <property type="nucleotide sequence ID" value="NC_015431.1"/>
</dbReference>
<reference evidence="3" key="2">
    <citation type="journal article" date="2011" name="BMC Genomics">
        <title>Mycoplasma mycoides, from mycoides Small Colony to capri. A microevolutionary perspective.</title>
        <authorList>
            <person name="Thiaucourt F."/>
            <person name="Manso-Silvan L."/>
            <person name="Salah W."/>
            <person name="Barbe V."/>
            <person name="Berger A."/>
            <person name="Jacob D."/>
            <person name="Breton M."/>
            <person name="Dupuy V."/>
            <person name="Lomenech A.M."/>
            <person name="Blanchard A."/>
            <person name="Sirand-Pugnet P."/>
        </authorList>
    </citation>
    <scope>NUCLEOTIDE SEQUENCE [LARGE SCALE GENOMIC DNA]</scope>
    <source>
        <strain evidence="3">95010</strain>
    </source>
</reference>
<keyword evidence="1" id="KW-0732">Signal</keyword>
<dbReference type="AlphaFoldDB" id="F4MQQ1"/>
<dbReference type="PROSITE" id="PS51257">
    <property type="entry name" value="PROKAR_LIPOPROTEIN"/>
    <property type="match status" value="1"/>
</dbReference>
<evidence type="ECO:0000313" key="3">
    <source>
        <dbReference type="Proteomes" id="UP000010103"/>
    </source>
</evidence>
<dbReference type="EMBL" id="FQ377874">
    <property type="protein sequence ID" value="CBW54434.1"/>
    <property type="molecule type" value="Genomic_DNA"/>
</dbReference>
<evidence type="ECO:0000313" key="2">
    <source>
        <dbReference type="EMBL" id="CBW54434.1"/>
    </source>
</evidence>
<name>F4MQQ1_MYCML</name>
<organism evidence="2 3">
    <name type="scientific">Mycoplasma mycoides subsp. capri LC str. 95010</name>
    <dbReference type="NCBI Taxonomy" id="862259"/>
    <lineage>
        <taxon>Bacteria</taxon>
        <taxon>Bacillati</taxon>
        <taxon>Mycoplasmatota</taxon>
        <taxon>Mollicutes</taxon>
        <taxon>Mycoplasmataceae</taxon>
        <taxon>Mycoplasma</taxon>
    </lineage>
</organism>
<feature type="signal peptide" evidence="1">
    <location>
        <begin position="1"/>
        <end position="17"/>
    </location>
</feature>
<gene>
    <name evidence="2" type="ORF">MLC_7040</name>
</gene>
<dbReference type="HOGENOM" id="CLU_1873122_0_0_14"/>
<proteinExistence type="predicted"/>
<accession>F4MQQ1</accession>
<dbReference type="Proteomes" id="UP000010103">
    <property type="component" value="Chromosome"/>
</dbReference>
<protein>
    <recommendedName>
        <fullName evidence="4">Lipoprotein</fullName>
    </recommendedName>
</protein>
<evidence type="ECO:0008006" key="4">
    <source>
        <dbReference type="Google" id="ProtNLM"/>
    </source>
</evidence>